<reference evidence="1 2" key="1">
    <citation type="journal article" date="2019" name="Nat. Ecol. Evol.">
        <title>Megaphylogeny resolves global patterns of mushroom evolution.</title>
        <authorList>
            <person name="Varga T."/>
            <person name="Krizsan K."/>
            <person name="Foldi C."/>
            <person name="Dima B."/>
            <person name="Sanchez-Garcia M."/>
            <person name="Sanchez-Ramirez S."/>
            <person name="Szollosi G.J."/>
            <person name="Szarkandi J.G."/>
            <person name="Papp V."/>
            <person name="Albert L."/>
            <person name="Andreopoulos W."/>
            <person name="Angelini C."/>
            <person name="Antonin V."/>
            <person name="Barry K.W."/>
            <person name="Bougher N.L."/>
            <person name="Buchanan P."/>
            <person name="Buyck B."/>
            <person name="Bense V."/>
            <person name="Catcheside P."/>
            <person name="Chovatia M."/>
            <person name="Cooper J."/>
            <person name="Damon W."/>
            <person name="Desjardin D."/>
            <person name="Finy P."/>
            <person name="Geml J."/>
            <person name="Haridas S."/>
            <person name="Hughes K."/>
            <person name="Justo A."/>
            <person name="Karasinski D."/>
            <person name="Kautmanova I."/>
            <person name="Kiss B."/>
            <person name="Kocsube S."/>
            <person name="Kotiranta H."/>
            <person name="LaButti K.M."/>
            <person name="Lechner B.E."/>
            <person name="Liimatainen K."/>
            <person name="Lipzen A."/>
            <person name="Lukacs Z."/>
            <person name="Mihaltcheva S."/>
            <person name="Morgado L.N."/>
            <person name="Niskanen T."/>
            <person name="Noordeloos M.E."/>
            <person name="Ohm R.A."/>
            <person name="Ortiz-Santana B."/>
            <person name="Ovrebo C."/>
            <person name="Racz N."/>
            <person name="Riley R."/>
            <person name="Savchenko A."/>
            <person name="Shiryaev A."/>
            <person name="Soop K."/>
            <person name="Spirin V."/>
            <person name="Szebenyi C."/>
            <person name="Tomsovsky M."/>
            <person name="Tulloss R.E."/>
            <person name="Uehling J."/>
            <person name="Grigoriev I.V."/>
            <person name="Vagvolgyi C."/>
            <person name="Papp T."/>
            <person name="Martin F.M."/>
            <person name="Miettinen O."/>
            <person name="Hibbett D.S."/>
            <person name="Nagy L.G."/>
        </authorList>
    </citation>
    <scope>NUCLEOTIDE SEQUENCE [LARGE SCALE GENOMIC DNA]</scope>
    <source>
        <strain evidence="1 2">FP101781</strain>
    </source>
</reference>
<gene>
    <name evidence="1" type="ORF">FA13DRAFT_1739088</name>
</gene>
<protein>
    <submittedName>
        <fullName evidence="1">Uncharacterized protein</fullName>
    </submittedName>
</protein>
<organism evidence="1 2">
    <name type="scientific">Coprinellus micaceus</name>
    <name type="common">Glistening ink-cap mushroom</name>
    <name type="synonym">Coprinus micaceus</name>
    <dbReference type="NCBI Taxonomy" id="71717"/>
    <lineage>
        <taxon>Eukaryota</taxon>
        <taxon>Fungi</taxon>
        <taxon>Dikarya</taxon>
        <taxon>Basidiomycota</taxon>
        <taxon>Agaricomycotina</taxon>
        <taxon>Agaricomycetes</taxon>
        <taxon>Agaricomycetidae</taxon>
        <taxon>Agaricales</taxon>
        <taxon>Agaricineae</taxon>
        <taxon>Psathyrellaceae</taxon>
        <taxon>Coprinellus</taxon>
    </lineage>
</organism>
<keyword evidence="2" id="KW-1185">Reference proteome</keyword>
<comment type="caution">
    <text evidence="1">The sequence shown here is derived from an EMBL/GenBank/DDBJ whole genome shotgun (WGS) entry which is preliminary data.</text>
</comment>
<sequence>DSITWHTERDGAPQAHCHVACFGWRAGILSRVKKLNWCVHDLEQVEPNLLHDVTIGELKQKFRRVRSGSPCAICQHGMSGAPNGHPTIAFPNTWKEGLSRLPNRTMVTASYITPYPWDRTPAT</sequence>
<dbReference type="AlphaFoldDB" id="A0A4Y7SSE8"/>
<evidence type="ECO:0000313" key="2">
    <source>
        <dbReference type="Proteomes" id="UP000298030"/>
    </source>
</evidence>
<name>A0A4Y7SSE8_COPMI</name>
<proteinExistence type="predicted"/>
<feature type="non-terminal residue" evidence="1">
    <location>
        <position position="1"/>
    </location>
</feature>
<evidence type="ECO:0000313" key="1">
    <source>
        <dbReference type="EMBL" id="TEB24534.1"/>
    </source>
</evidence>
<accession>A0A4Y7SSE8</accession>
<dbReference type="Proteomes" id="UP000298030">
    <property type="component" value="Unassembled WGS sequence"/>
</dbReference>
<dbReference type="EMBL" id="QPFP01000065">
    <property type="protein sequence ID" value="TEB24534.1"/>
    <property type="molecule type" value="Genomic_DNA"/>
</dbReference>